<organism evidence="3 4">
    <name type="scientific">Chaetoceros tenuissimus</name>
    <dbReference type="NCBI Taxonomy" id="426638"/>
    <lineage>
        <taxon>Eukaryota</taxon>
        <taxon>Sar</taxon>
        <taxon>Stramenopiles</taxon>
        <taxon>Ochrophyta</taxon>
        <taxon>Bacillariophyta</taxon>
        <taxon>Coscinodiscophyceae</taxon>
        <taxon>Chaetocerotophycidae</taxon>
        <taxon>Chaetocerotales</taxon>
        <taxon>Chaetocerotaceae</taxon>
        <taxon>Chaetoceros</taxon>
    </lineage>
</organism>
<proteinExistence type="predicted"/>
<keyword evidence="1" id="KW-0175">Coiled coil</keyword>
<dbReference type="AlphaFoldDB" id="A0AAD3H3P1"/>
<feature type="coiled-coil region" evidence="1">
    <location>
        <begin position="79"/>
        <end position="113"/>
    </location>
</feature>
<name>A0AAD3H3P1_9STRA</name>
<evidence type="ECO:0000313" key="4">
    <source>
        <dbReference type="Proteomes" id="UP001054902"/>
    </source>
</evidence>
<dbReference type="EMBL" id="BLLK01000029">
    <property type="protein sequence ID" value="GFH48873.1"/>
    <property type="molecule type" value="Genomic_DNA"/>
</dbReference>
<sequence>MNQLALSVFLAALNIQQSANGFSFTFPTTSYSTGTRRQVENKNIGIDVHKTLHGKKNMQLFAGKKAEEEDDEYEYEYEYVEVDEEEEDGEYEYEEYEEEEGEEEYANEEIEEIPEIPLAEDPEDELYNTQLREIQATVARRKALSDIQDQLDGPTSASFYEENIEKMIDEQFDDAGLQEKDLSKFLKKLDITEDEVSIELSEEDETLTASQMKEKMLEDLGVDTNAFPDNDDPIYEQTKINNQDLVRLQNALKELTGTINGFQDGSLIDNKQAMIRPHYELERLDRQTVDEINLIMNGTATDVNGVEYGESIKNEDPLRWLIYDLDFDVENLILASCKHNPESPLILNHWMPQLCAYSRYAHCRENEFNFSWEDCENADMDELLRYFNGLGYDEIPTFTPKETNIVELATEYDQEDITMAAFENWMDEVYVEEGEDLYFDDEDFQPENNVFDFNYGLEDSDNLVTFKSELEEFKNEHQNETQTFKNKYVRESNYTYYKDDAGAEQFRGHLVIACSGSDQDLALAEKITHRMSEEFDKQLYVETRVYSHARQEDNVYEIWLESYDIELLHSRRGAFYNSKQWFGPADVDDEQLDNIVNRITYLIGDDSRYSYNLHEFINEV</sequence>
<evidence type="ECO:0000256" key="1">
    <source>
        <dbReference type="SAM" id="Coils"/>
    </source>
</evidence>
<gene>
    <name evidence="3" type="ORF">CTEN210_05349</name>
</gene>
<accession>A0AAD3H3P1</accession>
<evidence type="ECO:0008006" key="5">
    <source>
        <dbReference type="Google" id="ProtNLM"/>
    </source>
</evidence>
<evidence type="ECO:0000313" key="3">
    <source>
        <dbReference type="EMBL" id="GFH48873.1"/>
    </source>
</evidence>
<keyword evidence="4" id="KW-1185">Reference proteome</keyword>
<reference evidence="3 4" key="1">
    <citation type="journal article" date="2021" name="Sci. Rep.">
        <title>The genome of the diatom Chaetoceros tenuissimus carries an ancient integrated fragment of an extant virus.</title>
        <authorList>
            <person name="Hongo Y."/>
            <person name="Kimura K."/>
            <person name="Takaki Y."/>
            <person name="Yoshida Y."/>
            <person name="Baba S."/>
            <person name="Kobayashi G."/>
            <person name="Nagasaki K."/>
            <person name="Hano T."/>
            <person name="Tomaru Y."/>
        </authorList>
    </citation>
    <scope>NUCLEOTIDE SEQUENCE [LARGE SCALE GENOMIC DNA]</scope>
    <source>
        <strain evidence="3 4">NIES-3715</strain>
    </source>
</reference>
<keyword evidence="2" id="KW-0732">Signal</keyword>
<dbReference type="Proteomes" id="UP001054902">
    <property type="component" value="Unassembled WGS sequence"/>
</dbReference>
<comment type="caution">
    <text evidence="3">The sequence shown here is derived from an EMBL/GenBank/DDBJ whole genome shotgun (WGS) entry which is preliminary data.</text>
</comment>
<feature type="signal peptide" evidence="2">
    <location>
        <begin position="1"/>
        <end position="21"/>
    </location>
</feature>
<protein>
    <recommendedName>
        <fullName evidence="5">Calmodulin</fullName>
    </recommendedName>
</protein>
<evidence type="ECO:0000256" key="2">
    <source>
        <dbReference type="SAM" id="SignalP"/>
    </source>
</evidence>
<feature type="chain" id="PRO_5042292320" description="Calmodulin" evidence="2">
    <location>
        <begin position="22"/>
        <end position="620"/>
    </location>
</feature>